<dbReference type="PANTHER" id="PTHR13887:SF14">
    <property type="entry name" value="DISULFIDE BOND FORMATION PROTEIN D"/>
    <property type="match status" value="1"/>
</dbReference>
<evidence type="ECO:0000256" key="3">
    <source>
        <dbReference type="ARBA" id="ARBA00023157"/>
    </source>
</evidence>
<feature type="signal peptide" evidence="5">
    <location>
        <begin position="1"/>
        <end position="32"/>
    </location>
</feature>
<gene>
    <name evidence="7" type="primary">bdbD_2</name>
    <name evidence="7" type="ORF">LAX5112_03541</name>
</gene>
<evidence type="ECO:0000256" key="4">
    <source>
        <dbReference type="ARBA" id="ARBA00023284"/>
    </source>
</evidence>
<dbReference type="InterPro" id="IPR041205">
    <property type="entry name" value="ScsC_N"/>
</dbReference>
<dbReference type="InterPro" id="IPR001853">
    <property type="entry name" value="DSBA-like_thioredoxin_dom"/>
</dbReference>
<name>A0A0M7AEB8_9HYPH</name>
<keyword evidence="4" id="KW-0676">Redox-active center</keyword>
<dbReference type="GO" id="GO:0016491">
    <property type="term" value="F:oxidoreductase activity"/>
    <property type="evidence" value="ECO:0007669"/>
    <property type="project" value="UniProtKB-KW"/>
</dbReference>
<evidence type="ECO:0000256" key="2">
    <source>
        <dbReference type="ARBA" id="ARBA00023002"/>
    </source>
</evidence>
<dbReference type="PANTHER" id="PTHR13887">
    <property type="entry name" value="GLUTATHIONE S-TRANSFERASE KAPPA"/>
    <property type="match status" value="1"/>
</dbReference>
<evidence type="ECO:0000259" key="6">
    <source>
        <dbReference type="PROSITE" id="PS51352"/>
    </source>
</evidence>
<dbReference type="RefSeq" id="WP_082429146.1">
    <property type="nucleotide sequence ID" value="NZ_CXWD01000014.1"/>
</dbReference>
<evidence type="ECO:0000256" key="1">
    <source>
        <dbReference type="ARBA" id="ARBA00022729"/>
    </source>
</evidence>
<dbReference type="CDD" id="cd03023">
    <property type="entry name" value="DsbA_Com1_like"/>
    <property type="match status" value="1"/>
</dbReference>
<dbReference type="STRING" id="388408.LAX5112_03541"/>
<accession>A0A0M7AEB8</accession>
<keyword evidence="1 5" id="KW-0732">Signal</keyword>
<feature type="chain" id="PRO_5005809608" evidence="5">
    <location>
        <begin position="33"/>
        <end position="258"/>
    </location>
</feature>
<protein>
    <submittedName>
        <fullName evidence="7">Thiol-disulfide oxidoreductase D</fullName>
    </submittedName>
</protein>
<dbReference type="InterPro" id="IPR013766">
    <property type="entry name" value="Thioredoxin_domain"/>
</dbReference>
<dbReference type="Proteomes" id="UP000053235">
    <property type="component" value="Unassembled WGS sequence"/>
</dbReference>
<dbReference type="SUPFAM" id="SSF52833">
    <property type="entry name" value="Thioredoxin-like"/>
    <property type="match status" value="1"/>
</dbReference>
<organism evidence="7 8">
    <name type="scientific">Roseibium alexandrii</name>
    <dbReference type="NCBI Taxonomy" id="388408"/>
    <lineage>
        <taxon>Bacteria</taxon>
        <taxon>Pseudomonadati</taxon>
        <taxon>Pseudomonadota</taxon>
        <taxon>Alphaproteobacteria</taxon>
        <taxon>Hyphomicrobiales</taxon>
        <taxon>Stappiaceae</taxon>
        <taxon>Roseibium</taxon>
    </lineage>
</organism>
<dbReference type="EMBL" id="CXWD01000014">
    <property type="protein sequence ID" value="CTQ73428.1"/>
    <property type="molecule type" value="Genomic_DNA"/>
</dbReference>
<evidence type="ECO:0000313" key="8">
    <source>
        <dbReference type="Proteomes" id="UP000053235"/>
    </source>
</evidence>
<feature type="domain" description="Thioredoxin" evidence="6">
    <location>
        <begin position="53"/>
        <end position="252"/>
    </location>
</feature>
<evidence type="ECO:0000256" key="5">
    <source>
        <dbReference type="SAM" id="SignalP"/>
    </source>
</evidence>
<dbReference type="AlphaFoldDB" id="A0A0M7AEB8"/>
<evidence type="ECO:0000313" key="7">
    <source>
        <dbReference type="EMBL" id="CTQ73428.1"/>
    </source>
</evidence>
<dbReference type="InterPro" id="IPR036249">
    <property type="entry name" value="Thioredoxin-like_sf"/>
</dbReference>
<dbReference type="Pfam" id="PF01323">
    <property type="entry name" value="DSBA"/>
    <property type="match status" value="1"/>
</dbReference>
<reference evidence="8" key="1">
    <citation type="submission" date="2015-07" db="EMBL/GenBank/DDBJ databases">
        <authorList>
            <person name="Rodrigo-Torres Lidia"/>
            <person name="Arahal R.David."/>
        </authorList>
    </citation>
    <scope>NUCLEOTIDE SEQUENCE [LARGE SCALE GENOMIC DNA]</scope>
    <source>
        <strain evidence="8">CECT 5112</strain>
    </source>
</reference>
<proteinExistence type="predicted"/>
<keyword evidence="2" id="KW-0560">Oxidoreductase</keyword>
<keyword evidence="8" id="KW-1185">Reference proteome</keyword>
<dbReference type="Pfam" id="PF18312">
    <property type="entry name" value="ScsC_N"/>
    <property type="match status" value="1"/>
</dbReference>
<sequence length="258" mass="28092">MTPFSNLLRLPMARFAAALGLTISVLSTPAIAQDIDRGEIEKIVREYILKNPEIITEALTELERREQAAEEEARREVLTSSADILYNSTRQVVLGNPEGSVTLVEFFDYNCGYCKRAYGDMVRLMDENTDLRVVLKEFPVLGQPSVEAAQVAIAVNSVAPEKYHAFHEALMTRRGQANLASAMEAATGAGISTEDLQAAMTTDEAGQTIEEVYSLANRLGLTGTPSYVIGDEVVMGAVGYDQLNSKLSDLKNCGETTC</sequence>
<dbReference type="PROSITE" id="PS51352">
    <property type="entry name" value="THIOREDOXIN_2"/>
    <property type="match status" value="1"/>
</dbReference>
<dbReference type="Gene3D" id="3.40.30.10">
    <property type="entry name" value="Glutaredoxin"/>
    <property type="match status" value="1"/>
</dbReference>
<keyword evidence="3" id="KW-1015">Disulfide bond</keyword>